<organism evidence="8">
    <name type="scientific">marine sediment metagenome</name>
    <dbReference type="NCBI Taxonomy" id="412755"/>
    <lineage>
        <taxon>unclassified sequences</taxon>
        <taxon>metagenomes</taxon>
        <taxon>ecological metagenomes</taxon>
    </lineage>
</organism>
<evidence type="ECO:0000256" key="6">
    <source>
        <dbReference type="SAM" id="Phobius"/>
    </source>
</evidence>
<protein>
    <recommendedName>
        <fullName evidence="7">Major facilitator superfamily (MFS) profile domain-containing protein</fullName>
    </recommendedName>
</protein>
<dbReference type="Pfam" id="PF07690">
    <property type="entry name" value="MFS_1"/>
    <property type="match status" value="1"/>
</dbReference>
<dbReference type="InterPro" id="IPR050930">
    <property type="entry name" value="MFS_Vesicular_Transporter"/>
</dbReference>
<dbReference type="InterPro" id="IPR011701">
    <property type="entry name" value="MFS"/>
</dbReference>
<dbReference type="AlphaFoldDB" id="A0A0F9ARC0"/>
<feature type="transmembrane region" description="Helical" evidence="6">
    <location>
        <begin position="265"/>
        <end position="286"/>
    </location>
</feature>
<dbReference type="SUPFAM" id="SSF103473">
    <property type="entry name" value="MFS general substrate transporter"/>
    <property type="match status" value="1"/>
</dbReference>
<dbReference type="GO" id="GO:0016020">
    <property type="term" value="C:membrane"/>
    <property type="evidence" value="ECO:0007669"/>
    <property type="project" value="UniProtKB-SubCell"/>
</dbReference>
<keyword evidence="4 6" id="KW-1133">Transmembrane helix</keyword>
<keyword evidence="5 6" id="KW-0472">Membrane</keyword>
<dbReference type="GO" id="GO:0022857">
    <property type="term" value="F:transmembrane transporter activity"/>
    <property type="evidence" value="ECO:0007669"/>
    <property type="project" value="InterPro"/>
</dbReference>
<feature type="transmembrane region" description="Helical" evidence="6">
    <location>
        <begin position="80"/>
        <end position="98"/>
    </location>
</feature>
<dbReference type="EMBL" id="LAZR01053329">
    <property type="protein sequence ID" value="KKK80984.1"/>
    <property type="molecule type" value="Genomic_DNA"/>
</dbReference>
<dbReference type="InterPro" id="IPR001958">
    <property type="entry name" value="Tet-R_TetA/multi-R_MdtG-like"/>
</dbReference>
<dbReference type="PANTHER" id="PTHR23506:SF23">
    <property type="entry name" value="GH10249P"/>
    <property type="match status" value="1"/>
</dbReference>
<keyword evidence="2" id="KW-0813">Transport</keyword>
<feature type="non-terminal residue" evidence="8">
    <location>
        <position position="287"/>
    </location>
</feature>
<evidence type="ECO:0000256" key="1">
    <source>
        <dbReference type="ARBA" id="ARBA00004141"/>
    </source>
</evidence>
<evidence type="ECO:0000313" key="8">
    <source>
        <dbReference type="EMBL" id="KKK80984.1"/>
    </source>
</evidence>
<feature type="domain" description="Major facilitator superfamily (MFS) profile" evidence="7">
    <location>
        <begin position="12"/>
        <end position="287"/>
    </location>
</feature>
<dbReference type="PRINTS" id="PR01035">
    <property type="entry name" value="TCRTETA"/>
</dbReference>
<gene>
    <name evidence="8" type="ORF">LCGC14_2818020</name>
</gene>
<comment type="subcellular location">
    <subcellularLocation>
        <location evidence="1">Membrane</location>
        <topology evidence="1">Multi-pass membrane protein</topology>
    </subcellularLocation>
</comment>
<evidence type="ECO:0000256" key="5">
    <source>
        <dbReference type="ARBA" id="ARBA00023136"/>
    </source>
</evidence>
<name>A0A0F9ARC0_9ZZZZ</name>
<feature type="transmembrane region" description="Helical" evidence="6">
    <location>
        <begin position="168"/>
        <end position="189"/>
    </location>
</feature>
<dbReference type="PROSITE" id="PS50850">
    <property type="entry name" value="MFS"/>
    <property type="match status" value="1"/>
</dbReference>
<comment type="caution">
    <text evidence="8">The sequence shown here is derived from an EMBL/GenBank/DDBJ whole genome shotgun (WGS) entry which is preliminary data.</text>
</comment>
<evidence type="ECO:0000256" key="3">
    <source>
        <dbReference type="ARBA" id="ARBA00022692"/>
    </source>
</evidence>
<proteinExistence type="predicted"/>
<feature type="transmembrane region" description="Helical" evidence="6">
    <location>
        <begin position="104"/>
        <end position="127"/>
    </location>
</feature>
<keyword evidence="3 6" id="KW-0812">Transmembrane</keyword>
<accession>A0A0F9ARC0</accession>
<dbReference type="Gene3D" id="1.20.1250.20">
    <property type="entry name" value="MFS general substrate transporter like domains"/>
    <property type="match status" value="1"/>
</dbReference>
<feature type="transmembrane region" description="Helical" evidence="6">
    <location>
        <begin position="46"/>
        <end position="68"/>
    </location>
</feature>
<evidence type="ECO:0000256" key="2">
    <source>
        <dbReference type="ARBA" id="ARBA00022448"/>
    </source>
</evidence>
<evidence type="ECO:0000256" key="4">
    <source>
        <dbReference type="ARBA" id="ARBA00022989"/>
    </source>
</evidence>
<feature type="transmembrane region" description="Helical" evidence="6">
    <location>
        <begin position="12"/>
        <end position="34"/>
    </location>
</feature>
<reference evidence="8" key="1">
    <citation type="journal article" date="2015" name="Nature">
        <title>Complex archaea that bridge the gap between prokaryotes and eukaryotes.</title>
        <authorList>
            <person name="Spang A."/>
            <person name="Saw J.H."/>
            <person name="Jorgensen S.L."/>
            <person name="Zaremba-Niedzwiedzka K."/>
            <person name="Martijn J."/>
            <person name="Lind A.E."/>
            <person name="van Eijk R."/>
            <person name="Schleper C."/>
            <person name="Guy L."/>
            <person name="Ettema T.J."/>
        </authorList>
    </citation>
    <scope>NUCLEOTIDE SEQUENCE</scope>
</reference>
<feature type="transmembrane region" description="Helical" evidence="6">
    <location>
        <begin position="221"/>
        <end position="245"/>
    </location>
</feature>
<sequence>MQSKNINIPLSSVWVLAGSLAIIYTGFGIILPVFPKFLQENNAGESISLGILIASFAIAQIIFAPLYGRLSDRGYGRRPFILLALFGYGMGNFLYAFFARDLASMILVRIFEGITVAGLLPVSQALITDLTVSENRAKYLGILTGSSNVGLIIGPALGGILFDIGGFILPFVISGILSFIALIFAFILVPETKRKGNVEIVHYENSDLYIHQSKWKQFRSMFVSGGVIIFFMLLIISFLDFFSWIVIEPGIIFYFYNLGFTPLEFGYFVGVYGAFVAIGQIFFGGLS</sequence>
<dbReference type="InterPro" id="IPR036259">
    <property type="entry name" value="MFS_trans_sf"/>
</dbReference>
<dbReference type="InterPro" id="IPR020846">
    <property type="entry name" value="MFS_dom"/>
</dbReference>
<evidence type="ECO:0000259" key="7">
    <source>
        <dbReference type="PROSITE" id="PS50850"/>
    </source>
</evidence>
<dbReference type="PANTHER" id="PTHR23506">
    <property type="entry name" value="GH10249P"/>
    <property type="match status" value="1"/>
</dbReference>
<feature type="transmembrane region" description="Helical" evidence="6">
    <location>
        <begin position="139"/>
        <end position="162"/>
    </location>
</feature>